<name>L0GZ31_9GAMM</name>
<accession>L0GZ31</accession>
<dbReference type="InterPro" id="IPR015102">
    <property type="entry name" value="Tscrpt_reg_HTH_FeoC"/>
</dbReference>
<dbReference type="KEGG" id="tmb:Thimo_1794"/>
<organism evidence="2 3">
    <name type="scientific">Thioflavicoccus mobilis 8321</name>
    <dbReference type="NCBI Taxonomy" id="765912"/>
    <lineage>
        <taxon>Bacteria</taxon>
        <taxon>Pseudomonadati</taxon>
        <taxon>Pseudomonadota</taxon>
        <taxon>Gammaproteobacteria</taxon>
        <taxon>Chromatiales</taxon>
        <taxon>Chromatiaceae</taxon>
        <taxon>Thioflavicoccus</taxon>
    </lineage>
</organism>
<reference evidence="2 3" key="1">
    <citation type="submission" date="2011-09" db="EMBL/GenBank/DDBJ databases">
        <title>Complete sequence of chromosome of Thioflavicoccus mobilis 8321.</title>
        <authorList>
            <consortium name="US DOE Joint Genome Institute"/>
            <person name="Lucas S."/>
            <person name="Han J."/>
            <person name="Lapidus A."/>
            <person name="Cheng J.-F."/>
            <person name="Goodwin L."/>
            <person name="Pitluck S."/>
            <person name="Peters L."/>
            <person name="Ovchinnikova G."/>
            <person name="Lu M."/>
            <person name="Detter J.C."/>
            <person name="Han C."/>
            <person name="Tapia R."/>
            <person name="Land M."/>
            <person name="Hauser L."/>
            <person name="Kyrpides N."/>
            <person name="Ivanova N."/>
            <person name="Pagani I."/>
            <person name="Vogl K."/>
            <person name="Liu Z."/>
            <person name="Imhoff J."/>
            <person name="Thiel V."/>
            <person name="Frigaard N.-U."/>
            <person name="Bryant D."/>
            <person name="Woyke T."/>
        </authorList>
    </citation>
    <scope>NUCLEOTIDE SEQUENCE [LARGE SCALE GENOMIC DNA]</scope>
    <source>
        <strain evidence="2 3">8321</strain>
    </source>
</reference>
<protein>
    <submittedName>
        <fullName evidence="2">Transcriptional regulator of sugar metabolism</fullName>
    </submittedName>
</protein>
<dbReference type="Gene3D" id="1.10.10.10">
    <property type="entry name" value="Winged helix-like DNA-binding domain superfamily/Winged helix DNA-binding domain"/>
    <property type="match status" value="1"/>
</dbReference>
<dbReference type="SUPFAM" id="SSF46785">
    <property type="entry name" value="Winged helix' DNA-binding domain"/>
    <property type="match status" value="1"/>
</dbReference>
<dbReference type="Proteomes" id="UP000010816">
    <property type="component" value="Chromosome"/>
</dbReference>
<dbReference type="STRING" id="765912.Thimo_1794"/>
<dbReference type="OrthoDB" id="467062at2"/>
<dbReference type="InterPro" id="IPR036388">
    <property type="entry name" value="WH-like_DNA-bd_sf"/>
</dbReference>
<dbReference type="HOGENOM" id="CLU_171661_2_0_6"/>
<keyword evidence="3" id="KW-1185">Reference proteome</keyword>
<gene>
    <name evidence="2" type="ORF">Thimo_1794</name>
</gene>
<dbReference type="RefSeq" id="WP_015280705.1">
    <property type="nucleotide sequence ID" value="NC_019940.1"/>
</dbReference>
<evidence type="ECO:0000313" key="3">
    <source>
        <dbReference type="Proteomes" id="UP000010816"/>
    </source>
</evidence>
<dbReference type="InterPro" id="IPR036390">
    <property type="entry name" value="WH_DNA-bd_sf"/>
</dbReference>
<dbReference type="eggNOG" id="ENOG5032ZPU">
    <property type="taxonomic scope" value="Bacteria"/>
</dbReference>
<evidence type="ECO:0000313" key="2">
    <source>
        <dbReference type="EMBL" id="AGA90564.1"/>
    </source>
</evidence>
<sequence>MILSDLTTYLSRHQRVALMDLSHRFDSTPDALRGMLAALERKGRVRRVVGTEGCRTGCCQCDPATFETYEWLGDGPTRQ</sequence>
<proteinExistence type="predicted"/>
<feature type="domain" description="Transcriptional regulator HTH-type FeoC" evidence="1">
    <location>
        <begin position="2"/>
        <end position="70"/>
    </location>
</feature>
<dbReference type="PATRIC" id="fig|765912.4.peg.1753"/>
<dbReference type="Pfam" id="PF09012">
    <property type="entry name" value="FeoC"/>
    <property type="match status" value="1"/>
</dbReference>
<evidence type="ECO:0000259" key="1">
    <source>
        <dbReference type="Pfam" id="PF09012"/>
    </source>
</evidence>
<dbReference type="EMBL" id="CP003051">
    <property type="protein sequence ID" value="AGA90564.1"/>
    <property type="molecule type" value="Genomic_DNA"/>
</dbReference>
<dbReference type="AlphaFoldDB" id="L0GZ31"/>